<reference evidence="2" key="1">
    <citation type="submission" date="2023-08" db="EMBL/GenBank/DDBJ databases">
        <authorList>
            <person name="Chen Y."/>
            <person name="Shah S."/>
            <person name="Dougan E. K."/>
            <person name="Thang M."/>
            <person name="Chan C."/>
        </authorList>
    </citation>
    <scope>NUCLEOTIDE SEQUENCE</scope>
</reference>
<evidence type="ECO:0008006" key="4">
    <source>
        <dbReference type="Google" id="ProtNLM"/>
    </source>
</evidence>
<comment type="caution">
    <text evidence="2">The sequence shown here is derived from an EMBL/GenBank/DDBJ whole genome shotgun (WGS) entry which is preliminary data.</text>
</comment>
<feature type="compositionally biased region" description="Low complexity" evidence="1">
    <location>
        <begin position="182"/>
        <end position="205"/>
    </location>
</feature>
<dbReference type="Proteomes" id="UP001178507">
    <property type="component" value="Unassembled WGS sequence"/>
</dbReference>
<evidence type="ECO:0000256" key="1">
    <source>
        <dbReference type="SAM" id="MobiDB-lite"/>
    </source>
</evidence>
<name>A0AA36I7Z2_9DINO</name>
<dbReference type="AlphaFoldDB" id="A0AA36I7Z2"/>
<gene>
    <name evidence="2" type="ORF">EVOR1521_LOCUS9426</name>
</gene>
<feature type="region of interest" description="Disordered" evidence="1">
    <location>
        <begin position="170"/>
        <end position="238"/>
    </location>
</feature>
<dbReference type="Gene3D" id="1.10.287.110">
    <property type="entry name" value="DnaJ domain"/>
    <property type="match status" value="1"/>
</dbReference>
<protein>
    <recommendedName>
        <fullName evidence="4">J domain-containing protein</fullName>
    </recommendedName>
</protein>
<keyword evidence="3" id="KW-1185">Reference proteome</keyword>
<accession>A0AA36I7Z2</accession>
<dbReference type="EMBL" id="CAUJNA010000850">
    <property type="protein sequence ID" value="CAJ1381878.1"/>
    <property type="molecule type" value="Genomic_DNA"/>
</dbReference>
<feature type="compositionally biased region" description="Basic and acidic residues" evidence="1">
    <location>
        <begin position="206"/>
        <end position="216"/>
    </location>
</feature>
<evidence type="ECO:0000313" key="3">
    <source>
        <dbReference type="Proteomes" id="UP001178507"/>
    </source>
</evidence>
<dbReference type="SUPFAM" id="SSF46565">
    <property type="entry name" value="Chaperone J-domain"/>
    <property type="match status" value="1"/>
</dbReference>
<evidence type="ECO:0000313" key="2">
    <source>
        <dbReference type="EMBL" id="CAJ1381878.1"/>
    </source>
</evidence>
<dbReference type="InterPro" id="IPR001623">
    <property type="entry name" value="DnaJ_domain"/>
</dbReference>
<proteinExistence type="predicted"/>
<dbReference type="InterPro" id="IPR036869">
    <property type="entry name" value="J_dom_sf"/>
</dbReference>
<dbReference type="CDD" id="cd06257">
    <property type="entry name" value="DnaJ"/>
    <property type="match status" value="1"/>
</dbReference>
<organism evidence="2 3">
    <name type="scientific">Effrenium voratum</name>
    <dbReference type="NCBI Taxonomy" id="2562239"/>
    <lineage>
        <taxon>Eukaryota</taxon>
        <taxon>Sar</taxon>
        <taxon>Alveolata</taxon>
        <taxon>Dinophyceae</taxon>
        <taxon>Suessiales</taxon>
        <taxon>Symbiodiniaceae</taxon>
        <taxon>Effrenium</taxon>
    </lineage>
</organism>
<sequence length="323" mass="35421">MGVFEAQALPDGLTLEAFLLECNKSWGPQELRSVRRKLGCIGVSQVADLLRYERSGVLNDLLAAAGERRFSAETLAQFRAAGEGRSSKCTQEGDEAEDADDLEELLNDFLARAGGQSWSQAGGEEAALRKTVSRGLAYIDDAAREVHRRNASLSRCLEEVQSDLSRISERMQAARRERQRGRAATANAASRILGAGAAPAASAPSDRARRWDEAPRKPAARAPQPPRRPQGSQGTTPCARAAQEGFSFGGWGKPQLANPRETLQDTVRAEIAHLKHEKHADQKAAIKRLLVKWHPDRNPESPETATAIFQFIQQEKDRLLGLR</sequence>